<proteinExistence type="predicted"/>
<sequence length="88" mass="10093">MYKSNSLKSETHCVLFSHDCVPEAVYMYMNDGRGIWADDSQRLKQGYASLCFIGSELRLLWFWADVSVSFPARMTLADGYPKDFPAQE</sequence>
<gene>
    <name evidence="1" type="ORF">F2Q69_00004054</name>
</gene>
<reference evidence="1" key="1">
    <citation type="submission" date="2019-12" db="EMBL/GenBank/DDBJ databases">
        <title>Genome sequencing and annotation of Brassica cretica.</title>
        <authorList>
            <person name="Studholme D.J."/>
            <person name="Sarris P."/>
        </authorList>
    </citation>
    <scope>NUCLEOTIDE SEQUENCE</scope>
    <source>
        <strain evidence="1">PFS-109/04</strain>
        <tissue evidence="1">Leaf</tissue>
    </source>
</reference>
<accession>A0A8S9P5F3</accession>
<comment type="caution">
    <text evidence="1">The sequence shown here is derived from an EMBL/GenBank/DDBJ whole genome shotgun (WGS) entry which is preliminary data.</text>
</comment>
<name>A0A8S9P5F3_BRACR</name>
<organism evidence="1 2">
    <name type="scientific">Brassica cretica</name>
    <name type="common">Mustard</name>
    <dbReference type="NCBI Taxonomy" id="69181"/>
    <lineage>
        <taxon>Eukaryota</taxon>
        <taxon>Viridiplantae</taxon>
        <taxon>Streptophyta</taxon>
        <taxon>Embryophyta</taxon>
        <taxon>Tracheophyta</taxon>
        <taxon>Spermatophyta</taxon>
        <taxon>Magnoliopsida</taxon>
        <taxon>eudicotyledons</taxon>
        <taxon>Gunneridae</taxon>
        <taxon>Pentapetalae</taxon>
        <taxon>rosids</taxon>
        <taxon>malvids</taxon>
        <taxon>Brassicales</taxon>
        <taxon>Brassicaceae</taxon>
        <taxon>Brassiceae</taxon>
        <taxon>Brassica</taxon>
    </lineage>
</organism>
<evidence type="ECO:0000313" key="2">
    <source>
        <dbReference type="Proteomes" id="UP000712600"/>
    </source>
</evidence>
<evidence type="ECO:0000313" key="1">
    <source>
        <dbReference type="EMBL" id="KAF3510075.1"/>
    </source>
</evidence>
<dbReference type="AlphaFoldDB" id="A0A8S9P5F3"/>
<dbReference type="EMBL" id="QGKX02001521">
    <property type="protein sequence ID" value="KAF3510075.1"/>
    <property type="molecule type" value="Genomic_DNA"/>
</dbReference>
<protein>
    <submittedName>
        <fullName evidence="1">Uncharacterized protein</fullName>
    </submittedName>
</protein>
<dbReference type="Proteomes" id="UP000712600">
    <property type="component" value="Unassembled WGS sequence"/>
</dbReference>